<dbReference type="GO" id="GO:0005794">
    <property type="term" value="C:Golgi apparatus"/>
    <property type="evidence" value="ECO:0007669"/>
    <property type="project" value="UniProtKB-SubCell"/>
</dbReference>
<dbReference type="OrthoDB" id="4033880at2759"/>
<evidence type="ECO:0000313" key="8">
    <source>
        <dbReference type="RefSeq" id="XP_010935950.1"/>
    </source>
</evidence>
<dbReference type="PANTHER" id="PTHR12276">
    <property type="entry name" value="EPSIN/ENT-RELATED"/>
    <property type="match status" value="1"/>
</dbReference>
<keyword evidence="3" id="KW-0333">Golgi apparatus</keyword>
<dbReference type="InterPro" id="IPR013809">
    <property type="entry name" value="ENTH"/>
</dbReference>
<dbReference type="Gene3D" id="1.25.40.90">
    <property type="match status" value="1"/>
</dbReference>
<evidence type="ECO:0000256" key="3">
    <source>
        <dbReference type="ARBA" id="ARBA00023034"/>
    </source>
</evidence>
<dbReference type="CDD" id="cd03571">
    <property type="entry name" value="ENTH"/>
    <property type="match status" value="1"/>
</dbReference>
<evidence type="ECO:0000256" key="1">
    <source>
        <dbReference type="ARBA" id="ARBA00004132"/>
    </source>
</evidence>
<evidence type="ECO:0000256" key="5">
    <source>
        <dbReference type="SAM" id="MobiDB-lite"/>
    </source>
</evidence>
<protein>
    <submittedName>
        <fullName evidence="8">Epsin-3 isoform X1</fullName>
    </submittedName>
</protein>
<dbReference type="RefSeq" id="XP_010935950.1">
    <property type="nucleotide sequence ID" value="XM_010937648.2"/>
</dbReference>
<reference evidence="8" key="1">
    <citation type="submission" date="2025-08" db="UniProtKB">
        <authorList>
            <consortium name="RefSeq"/>
        </authorList>
    </citation>
    <scope>IDENTIFICATION</scope>
</reference>
<feature type="region of interest" description="Disordered" evidence="5">
    <location>
        <begin position="259"/>
        <end position="280"/>
    </location>
</feature>
<dbReference type="SMART" id="SM00273">
    <property type="entry name" value="ENTH"/>
    <property type="match status" value="1"/>
</dbReference>
<dbReference type="GO" id="GO:0005768">
    <property type="term" value="C:endosome"/>
    <property type="evidence" value="ECO:0007669"/>
    <property type="project" value="TreeGrafter"/>
</dbReference>
<evidence type="ECO:0000256" key="4">
    <source>
        <dbReference type="ARBA" id="ARBA00023329"/>
    </source>
</evidence>
<dbReference type="PANTHER" id="PTHR12276:SF95">
    <property type="entry name" value="ENTH_VHS FAMILY PROTEIN"/>
    <property type="match status" value="1"/>
</dbReference>
<evidence type="ECO:0000313" key="7">
    <source>
        <dbReference type="Proteomes" id="UP000504607"/>
    </source>
</evidence>
<keyword evidence="7" id="KW-1185">Reference proteome</keyword>
<evidence type="ECO:0000256" key="2">
    <source>
        <dbReference type="ARBA" id="ARBA00004555"/>
    </source>
</evidence>
<sequence>MNLNEIKKQASSFLQEKYKSARLVFTDVTQAEMLAEEATNGDVWGPDAKTMTRISEAAYDMDDYWRIVDVLHRRLHSVYWKEWRQSYKTLVLLEFLLTHGPEDMLEEFHCDINVIRELGKLNYVDERGFNWGACMQIKSERILKLLSDQKQLQEARSKALKISKEIQGFGNLIVSPSSSSSSTPSSSKTCRTSFFSSYSLDSPTWNGEDDQSKQVQHHAAANGISEDLEQGSPKKCTVDPMLDKEVQRLHLWESPIEDDGSLLDATNQDKEGESDDRSGGICSRLFGTANQFVRDNNVTGFRSLSDVGMVMKKKIDRQLSHRF</sequence>
<dbReference type="Pfam" id="PF01417">
    <property type="entry name" value="ENTH"/>
    <property type="match status" value="1"/>
</dbReference>
<dbReference type="GO" id="GO:0006897">
    <property type="term" value="P:endocytosis"/>
    <property type="evidence" value="ECO:0007669"/>
    <property type="project" value="TreeGrafter"/>
</dbReference>
<dbReference type="GeneID" id="105055711"/>
<dbReference type="InterPro" id="IPR008942">
    <property type="entry name" value="ENTH_VHS"/>
</dbReference>
<accession>A0A6I9S2H9</accession>
<dbReference type="KEGG" id="egu:105055711"/>
<organism evidence="7 8">
    <name type="scientific">Elaeis guineensis var. tenera</name>
    <name type="common">Oil palm</name>
    <dbReference type="NCBI Taxonomy" id="51953"/>
    <lineage>
        <taxon>Eukaryota</taxon>
        <taxon>Viridiplantae</taxon>
        <taxon>Streptophyta</taxon>
        <taxon>Embryophyta</taxon>
        <taxon>Tracheophyta</taxon>
        <taxon>Spermatophyta</taxon>
        <taxon>Magnoliopsida</taxon>
        <taxon>Liliopsida</taxon>
        <taxon>Arecaceae</taxon>
        <taxon>Arecoideae</taxon>
        <taxon>Cocoseae</taxon>
        <taxon>Elaeidinae</taxon>
        <taxon>Elaeis</taxon>
    </lineage>
</organism>
<dbReference type="PROSITE" id="PS50942">
    <property type="entry name" value="ENTH"/>
    <property type="match status" value="1"/>
</dbReference>
<dbReference type="GO" id="GO:0005886">
    <property type="term" value="C:plasma membrane"/>
    <property type="evidence" value="ECO:0007669"/>
    <property type="project" value="TreeGrafter"/>
</dbReference>
<feature type="domain" description="ENTH" evidence="6">
    <location>
        <begin position="23"/>
        <end position="156"/>
    </location>
</feature>
<comment type="subcellular location">
    <subcellularLocation>
        <location evidence="1">Cytoplasmic vesicle</location>
        <location evidence="1">Clathrin-coated vesicle</location>
    </subcellularLocation>
    <subcellularLocation>
        <location evidence="2">Golgi apparatus</location>
    </subcellularLocation>
</comment>
<name>A0A6I9S2H9_ELAGV</name>
<dbReference type="InParanoid" id="A0A6I9S2H9"/>
<dbReference type="GO" id="GO:0030125">
    <property type="term" value="C:clathrin vesicle coat"/>
    <property type="evidence" value="ECO:0007669"/>
    <property type="project" value="TreeGrafter"/>
</dbReference>
<dbReference type="GO" id="GO:0005543">
    <property type="term" value="F:phospholipid binding"/>
    <property type="evidence" value="ECO:0007669"/>
    <property type="project" value="TreeGrafter"/>
</dbReference>
<feature type="compositionally biased region" description="Basic and acidic residues" evidence="5">
    <location>
        <begin position="267"/>
        <end position="278"/>
    </location>
</feature>
<evidence type="ECO:0000259" key="6">
    <source>
        <dbReference type="PROSITE" id="PS50942"/>
    </source>
</evidence>
<dbReference type="GO" id="GO:0030276">
    <property type="term" value="F:clathrin binding"/>
    <property type="evidence" value="ECO:0007669"/>
    <property type="project" value="TreeGrafter"/>
</dbReference>
<dbReference type="AlphaFoldDB" id="A0A6I9S2H9"/>
<gene>
    <name evidence="8" type="primary">LOC105055711</name>
</gene>
<keyword evidence="4" id="KW-0968">Cytoplasmic vesicle</keyword>
<dbReference type="SUPFAM" id="SSF48464">
    <property type="entry name" value="ENTH/VHS domain"/>
    <property type="match status" value="1"/>
</dbReference>
<proteinExistence type="predicted"/>
<dbReference type="Proteomes" id="UP000504607">
    <property type="component" value="Chromosome 12"/>
</dbReference>